<evidence type="ECO:0000256" key="2">
    <source>
        <dbReference type="ARBA" id="ARBA00022670"/>
    </source>
</evidence>
<evidence type="ECO:0000313" key="11">
    <source>
        <dbReference type="Proteomes" id="UP000749559"/>
    </source>
</evidence>
<evidence type="ECO:0008006" key="12">
    <source>
        <dbReference type="Google" id="ProtNLM"/>
    </source>
</evidence>
<dbReference type="Gene3D" id="3.40.390.10">
    <property type="entry name" value="Collagenase (Catalytic Domain)"/>
    <property type="match status" value="1"/>
</dbReference>
<keyword evidence="6" id="KW-0482">Metalloprotease</keyword>
<feature type="transmembrane region" description="Helical" evidence="7">
    <location>
        <begin position="58"/>
        <end position="79"/>
    </location>
</feature>
<dbReference type="Pfam" id="PF01431">
    <property type="entry name" value="Peptidase_M13"/>
    <property type="match status" value="1"/>
</dbReference>
<keyword evidence="11" id="KW-1185">Reference proteome</keyword>
<proteinExistence type="predicted"/>
<dbReference type="OrthoDB" id="6475849at2759"/>
<dbReference type="GO" id="GO:0005886">
    <property type="term" value="C:plasma membrane"/>
    <property type="evidence" value="ECO:0007669"/>
    <property type="project" value="TreeGrafter"/>
</dbReference>
<dbReference type="Gene3D" id="1.10.1380.10">
    <property type="entry name" value="Neutral endopeptidase , domain2"/>
    <property type="match status" value="1"/>
</dbReference>
<comment type="caution">
    <text evidence="10">The sequence shown here is derived from an EMBL/GenBank/DDBJ whole genome shotgun (WGS) entry which is preliminary data.</text>
</comment>
<feature type="domain" description="Peptidase M13 C-terminal" evidence="8">
    <location>
        <begin position="574"/>
        <end position="780"/>
    </location>
</feature>
<evidence type="ECO:0000256" key="4">
    <source>
        <dbReference type="ARBA" id="ARBA00022801"/>
    </source>
</evidence>
<evidence type="ECO:0000313" key="10">
    <source>
        <dbReference type="EMBL" id="CAH1775259.1"/>
    </source>
</evidence>
<keyword evidence="7" id="KW-1133">Transmembrane helix</keyword>
<evidence type="ECO:0000256" key="1">
    <source>
        <dbReference type="ARBA" id="ARBA00001947"/>
    </source>
</evidence>
<dbReference type="InterPro" id="IPR000718">
    <property type="entry name" value="Peptidase_M13"/>
</dbReference>
<evidence type="ECO:0000256" key="5">
    <source>
        <dbReference type="ARBA" id="ARBA00022833"/>
    </source>
</evidence>
<dbReference type="PRINTS" id="PR00786">
    <property type="entry name" value="NEPRILYSIN"/>
</dbReference>
<evidence type="ECO:0000256" key="3">
    <source>
        <dbReference type="ARBA" id="ARBA00022723"/>
    </source>
</evidence>
<dbReference type="SUPFAM" id="SSF55486">
    <property type="entry name" value="Metalloproteases ('zincins'), catalytic domain"/>
    <property type="match status" value="1"/>
</dbReference>
<dbReference type="InterPro" id="IPR018497">
    <property type="entry name" value="Peptidase_M13_C"/>
</dbReference>
<name>A0A8S4N2F7_OWEFU</name>
<comment type="cofactor">
    <cofactor evidence="1">
        <name>Zn(2+)</name>
        <dbReference type="ChEBI" id="CHEBI:29105"/>
    </cofactor>
</comment>
<dbReference type="Proteomes" id="UP000749559">
    <property type="component" value="Unassembled WGS sequence"/>
</dbReference>
<evidence type="ECO:0000259" key="9">
    <source>
        <dbReference type="Pfam" id="PF05649"/>
    </source>
</evidence>
<dbReference type="PANTHER" id="PTHR11733:SF133">
    <property type="entry name" value="PHOSPHATE-REGULATING NEUTRAL ENDOPEPTIDASE PHEX"/>
    <property type="match status" value="1"/>
</dbReference>
<dbReference type="GO" id="GO:0046872">
    <property type="term" value="F:metal ion binding"/>
    <property type="evidence" value="ECO:0007669"/>
    <property type="project" value="UniProtKB-KW"/>
</dbReference>
<dbReference type="InterPro" id="IPR008753">
    <property type="entry name" value="Peptidase_M13_N"/>
</dbReference>
<sequence length="781" mass="88775">MSSGVNTNNRINPTLNGVNNGEQVIYNVSYSDQEPVIKRSNSSSKGSWCGRRTGLEKVLLFIAAVLLAATIALAIAFGVTSSANKSGDSSPVTKPDDSTCMTTECVQTAARMLNAMDQTVKPCDDFFEYACGTWNKKNVIPDDRPSYNTFGKLRDELQVILKDMLEKPVDDEDSDATIKSKNVFQSCMNESYIEERSHKPAQDLIVELGGWPVLNVSWSTWNESTFDWLSTVSKLRLYNNRVLLNQWVSSDDKNSSTNIIQVDQAALGMPSRDYLLKGREDKNVKAYEDYAVGFVMLLDEDADKSYVEKEIGDMIDFEIELANITIPQEDRRDTEALYNKWTIDFLQKNISGIDWLKYLNDMFNEVGTTLTPEDEVVVYAPAYFRKLVPLIERTPKRLLSNYLTWRIMSNRASSLTKDFRDIRQDYVKILYGTASDRSRWRQCVSYANDHFGMAVGKLFVNKAFDESAKEIALEMIGNIREAFNELLEEVDWMDTETREVAREKANAISEKIGYPNYIMNSTALDKDYAELTIEADKYFENVLSVIRHTAKENLRQLGKPVDKTKWSTTPAVVNAFYSSTKNQIMFPAGILQPPFYYERYPKSLNYGGIGMVIGHEITHGFDDRGRTYDKDGNLRQWWSPRVVENFKERAQCIINQYGNYTVKEIDMNLNGINTQGENIADNGGLKQAFKAYRNWVKKQGEEEQKLPGLDLTNNQLFFLNFAQIWCGTARPEALYSSIASGRHSPGRERVIGSVSNSPDFAKAFSCKAGDRMNPTSKCRVW</sequence>
<keyword evidence="3" id="KW-0479">Metal-binding</keyword>
<feature type="domain" description="Peptidase M13 N-terminal" evidence="9">
    <location>
        <begin position="122"/>
        <end position="515"/>
    </location>
</feature>
<keyword evidence="4" id="KW-0378">Hydrolase</keyword>
<gene>
    <name evidence="10" type="ORF">OFUS_LOCUS2586</name>
</gene>
<keyword evidence="7" id="KW-0472">Membrane</keyword>
<keyword evidence="7" id="KW-0812">Transmembrane</keyword>
<dbReference type="InterPro" id="IPR024079">
    <property type="entry name" value="MetalloPept_cat_dom_sf"/>
</dbReference>
<dbReference type="CDD" id="cd08662">
    <property type="entry name" value="M13"/>
    <property type="match status" value="1"/>
</dbReference>
<organism evidence="10 11">
    <name type="scientific">Owenia fusiformis</name>
    <name type="common">Polychaete worm</name>
    <dbReference type="NCBI Taxonomy" id="6347"/>
    <lineage>
        <taxon>Eukaryota</taxon>
        <taxon>Metazoa</taxon>
        <taxon>Spiralia</taxon>
        <taxon>Lophotrochozoa</taxon>
        <taxon>Annelida</taxon>
        <taxon>Polychaeta</taxon>
        <taxon>Sedentaria</taxon>
        <taxon>Canalipalpata</taxon>
        <taxon>Sabellida</taxon>
        <taxon>Oweniida</taxon>
        <taxon>Oweniidae</taxon>
        <taxon>Owenia</taxon>
    </lineage>
</organism>
<dbReference type="PANTHER" id="PTHR11733">
    <property type="entry name" value="ZINC METALLOPROTEASE FAMILY M13 NEPRILYSIN-RELATED"/>
    <property type="match status" value="1"/>
</dbReference>
<accession>A0A8S4N2F7</accession>
<keyword evidence="2" id="KW-0645">Protease</keyword>
<dbReference type="AlphaFoldDB" id="A0A8S4N2F7"/>
<dbReference type="GO" id="GO:0004222">
    <property type="term" value="F:metalloendopeptidase activity"/>
    <property type="evidence" value="ECO:0007669"/>
    <property type="project" value="InterPro"/>
</dbReference>
<evidence type="ECO:0000259" key="8">
    <source>
        <dbReference type="Pfam" id="PF01431"/>
    </source>
</evidence>
<dbReference type="Pfam" id="PF05649">
    <property type="entry name" value="Peptidase_M13_N"/>
    <property type="match status" value="1"/>
</dbReference>
<dbReference type="PROSITE" id="PS51885">
    <property type="entry name" value="NEPRILYSIN"/>
    <property type="match status" value="1"/>
</dbReference>
<evidence type="ECO:0000256" key="6">
    <source>
        <dbReference type="ARBA" id="ARBA00023049"/>
    </source>
</evidence>
<keyword evidence="5" id="KW-0862">Zinc</keyword>
<evidence type="ECO:0000256" key="7">
    <source>
        <dbReference type="SAM" id="Phobius"/>
    </source>
</evidence>
<protein>
    <recommendedName>
        <fullName evidence="12">Neprilysin</fullName>
    </recommendedName>
</protein>
<dbReference type="GO" id="GO:0016485">
    <property type="term" value="P:protein processing"/>
    <property type="evidence" value="ECO:0007669"/>
    <property type="project" value="TreeGrafter"/>
</dbReference>
<dbReference type="EMBL" id="CAIIXF020000001">
    <property type="protein sequence ID" value="CAH1775259.1"/>
    <property type="molecule type" value="Genomic_DNA"/>
</dbReference>
<reference evidence="10" key="1">
    <citation type="submission" date="2022-03" db="EMBL/GenBank/DDBJ databases">
        <authorList>
            <person name="Martin C."/>
        </authorList>
    </citation>
    <scope>NUCLEOTIDE SEQUENCE</scope>
</reference>
<dbReference type="InterPro" id="IPR042089">
    <property type="entry name" value="Peptidase_M13_dom_2"/>
</dbReference>